<organism evidence="17 18">
    <name type="scientific">Mobiluncus curtisii</name>
    <dbReference type="NCBI Taxonomy" id="2051"/>
    <lineage>
        <taxon>Bacteria</taxon>
        <taxon>Bacillati</taxon>
        <taxon>Actinomycetota</taxon>
        <taxon>Actinomycetes</taxon>
        <taxon>Actinomycetales</taxon>
        <taxon>Actinomycetaceae</taxon>
        <taxon>Mobiluncus</taxon>
    </lineage>
</organism>
<protein>
    <recommendedName>
        <fullName evidence="4">5-methyltetrahydropteroyltriglutamate--homocysteine S-methyltransferase</fullName>
        <ecNumber evidence="4">2.1.1.14</ecNumber>
    </recommendedName>
</protein>
<evidence type="ECO:0000256" key="3">
    <source>
        <dbReference type="ARBA" id="ARBA00009553"/>
    </source>
</evidence>
<gene>
    <name evidence="17" type="primary">metE</name>
    <name evidence="17" type="ORF">NCTC11820_00273</name>
</gene>
<evidence type="ECO:0000259" key="15">
    <source>
        <dbReference type="Pfam" id="PF01717"/>
    </source>
</evidence>
<feature type="domain" description="Cobalamin-independent methionine synthase MetE N-terminal" evidence="16">
    <location>
        <begin position="11"/>
        <end position="327"/>
    </location>
</feature>
<dbReference type="InterPro" id="IPR013215">
    <property type="entry name" value="Cbl-indep_Met_Synth_N"/>
</dbReference>
<evidence type="ECO:0000256" key="10">
    <source>
        <dbReference type="ARBA" id="ARBA00022833"/>
    </source>
</evidence>
<feature type="binding site" evidence="12">
    <location>
        <position position="128"/>
    </location>
    <ligand>
        <name>5-methyltetrahydropteroyltri-L-glutamate</name>
        <dbReference type="ChEBI" id="CHEBI:58207"/>
    </ligand>
</feature>
<dbReference type="CDD" id="cd03311">
    <property type="entry name" value="CIMS_C_terminal_like"/>
    <property type="match status" value="1"/>
</dbReference>
<sequence>MTEKQTFPAATVAGYPRIGANRELKRSLEHYWGQKIDRATFDTQINQQLTTRIDHLKDLGLTEPGSNPGDFVLYDQVLTLTCALGAVPQRFGNLVRPDGSLDVDGEFTLARGVDDKAALEMTKWFDTNYHYLVPEIGPYTQISAVANPWLEQVKVGGSALRPVLIGPVTYLLGAKASADAPTHFQPLQRLDAVLAGFEVFLSQFAAAGVTWVQLDEPALVCDTWSTSREEVLEVARKTYEFLSKLTNRPQIFVNAPYGPLGLDGLNVLTATDVEAIGLDLVAGPVPSPADLKTIGDKTLVAGIVSGRNVWRTDLRQALATLQAIHQVVPNLSVSTSTSLQHVPHDAAVETSLDPQVRSWLAFADQKIAEVQTLARGLADPNSITAELAENAEILASRANHPGVKRAEVRQATAAVTVADRTRDPYPQRLAAQAEILQLPLLPTTTIGSFPQTTEIRQARAAFRRHEIDEAQYDEEIRNEIARVVKLQEDLGLDVLVHGEAERNDMVQFFAENLEGFATTEHGWVQSYGSRCTRPSILWGDVTRSHPITVEWSTYAQSLTTKPMKGMLTGPVTIMAWSFVRDDESRAEVADQLGLALRDEIADLNAAGIKIVQVDEPAIRELLPLRAAGREQYLQWSVGAFRLATGGAPKELQIHTHLCYSEFNVVVDAIDHLDADVTSIEASRSKMDILPAVHEHGFERGLGPGIWDIHSPRVPKLDEEVGLLEKAVAALDPQQVWVNPDCGLKTRAYAETVATLENLVGAAKAVRAKLEA</sequence>
<dbReference type="EC" id="2.1.1.14" evidence="4"/>
<keyword evidence="10 13" id="KW-0862">Zinc</keyword>
<comment type="cofactor">
    <cofactor evidence="13">
        <name>Zn(2+)</name>
        <dbReference type="ChEBI" id="CHEBI:29105"/>
    </cofactor>
    <text evidence="13">Binds 2 Zn(2+) ions per subunit.</text>
</comment>
<evidence type="ECO:0000256" key="11">
    <source>
        <dbReference type="ARBA" id="ARBA00023167"/>
    </source>
</evidence>
<evidence type="ECO:0000256" key="5">
    <source>
        <dbReference type="ARBA" id="ARBA00022603"/>
    </source>
</evidence>
<feature type="binding site" evidence="13">
    <location>
        <position position="658"/>
    </location>
    <ligand>
        <name>Zn(2+)</name>
        <dbReference type="ChEBI" id="CHEBI:29105"/>
        <label>2</label>
    </ligand>
</feature>
<keyword evidence="8 13" id="KW-0479">Metal-binding</keyword>
<evidence type="ECO:0000256" key="1">
    <source>
        <dbReference type="ARBA" id="ARBA00002777"/>
    </source>
</evidence>
<comment type="similarity">
    <text evidence="3">Belongs to the vitamin-B12 independent methionine synthase family.</text>
</comment>
<feature type="binding site" evidence="12">
    <location>
        <position position="25"/>
    </location>
    <ligand>
        <name>5-methyltetrahydropteroyltri-L-glutamate</name>
        <dbReference type="ChEBI" id="CHEBI:58207"/>
    </ligand>
</feature>
<evidence type="ECO:0000313" key="17">
    <source>
        <dbReference type="EMBL" id="SQB63492.1"/>
    </source>
</evidence>
<dbReference type="GeneID" id="55564576"/>
<evidence type="ECO:0000313" key="18">
    <source>
        <dbReference type="Proteomes" id="UP000250245"/>
    </source>
</evidence>
<keyword evidence="7 17" id="KW-0808">Transferase</keyword>
<feature type="binding site" evidence="12">
    <location>
        <begin position="446"/>
        <end position="448"/>
    </location>
    <ligand>
        <name>L-homocysteine</name>
        <dbReference type="ChEBI" id="CHEBI:58199"/>
    </ligand>
</feature>
<feature type="binding site" evidence="12">
    <location>
        <position position="614"/>
    </location>
    <ligand>
        <name>L-homocysteine</name>
        <dbReference type="ChEBI" id="CHEBI:58199"/>
    </ligand>
</feature>
<keyword evidence="9" id="KW-0677">Repeat</keyword>
<proteinExistence type="inferred from homology"/>
<evidence type="ECO:0000256" key="2">
    <source>
        <dbReference type="ARBA" id="ARBA00004681"/>
    </source>
</evidence>
<dbReference type="SUPFAM" id="SSF51726">
    <property type="entry name" value="UROD/MetE-like"/>
    <property type="match status" value="2"/>
</dbReference>
<dbReference type="EMBL" id="UASJ01000001">
    <property type="protein sequence ID" value="SQB63492.1"/>
    <property type="molecule type" value="Genomic_DNA"/>
</dbReference>
<feature type="binding site" evidence="13">
    <location>
        <position position="656"/>
    </location>
    <ligand>
        <name>Zn(2+)</name>
        <dbReference type="ChEBI" id="CHEBI:29105"/>
        <label>1</label>
        <note>catalytic</note>
    </ligand>
</feature>
<evidence type="ECO:0000256" key="7">
    <source>
        <dbReference type="ARBA" id="ARBA00022679"/>
    </source>
</evidence>
<accession>A0A2X2Y6L7</accession>
<comment type="function">
    <text evidence="1">Catalyzes the transfer of a methyl group from 5-methyltetrahydrofolate to homocysteine resulting in methionine formation.</text>
</comment>
<dbReference type="PIRSF" id="PIRSF000382">
    <property type="entry name" value="MeTrfase_B12_ind"/>
    <property type="match status" value="1"/>
</dbReference>
<dbReference type="RefSeq" id="WP_004008426.1">
    <property type="nucleotide sequence ID" value="NZ_CP068112.1"/>
</dbReference>
<dbReference type="AlphaFoldDB" id="A0A2X2Y6L7"/>
<dbReference type="PANTHER" id="PTHR30519">
    <property type="entry name" value="5-METHYLTETRAHYDROPTEROYLTRIGLUTAMATE--HOMOCYSTEINE METHYLTRANSFERASE"/>
    <property type="match status" value="1"/>
</dbReference>
<evidence type="ECO:0000256" key="4">
    <source>
        <dbReference type="ARBA" id="ARBA00012034"/>
    </source>
</evidence>
<reference evidence="17 18" key="1">
    <citation type="submission" date="2018-06" db="EMBL/GenBank/DDBJ databases">
        <authorList>
            <consortium name="Pathogen Informatics"/>
            <person name="Doyle S."/>
        </authorList>
    </citation>
    <scope>NUCLEOTIDE SEQUENCE [LARGE SCALE GENOMIC DNA]</scope>
    <source>
        <strain evidence="17 18">NCTC11820</strain>
    </source>
</reference>
<feature type="domain" description="Cobalamin-independent methionine synthase MetE C-terminal/archaeal" evidence="15">
    <location>
        <begin position="441"/>
        <end position="763"/>
    </location>
</feature>
<feature type="binding site" evidence="12">
    <location>
        <position position="499"/>
    </location>
    <ligand>
        <name>L-methionine</name>
        <dbReference type="ChEBI" id="CHEBI:57844"/>
    </ligand>
</feature>
<dbReference type="UniPathway" id="UPA00051">
    <property type="reaction ID" value="UER00082"/>
</dbReference>
<keyword evidence="11" id="KW-0486">Methionine biosynthesis</keyword>
<dbReference type="Pfam" id="PF08267">
    <property type="entry name" value="Meth_synt_1"/>
    <property type="match status" value="1"/>
</dbReference>
<feature type="active site" description="Proton donor" evidence="14">
    <location>
        <position position="709"/>
    </location>
</feature>
<feature type="binding site" evidence="12">
    <location>
        <begin position="530"/>
        <end position="531"/>
    </location>
    <ligand>
        <name>5-methyltetrahydropteroyltri-L-glutamate</name>
        <dbReference type="ChEBI" id="CHEBI:58207"/>
    </ligand>
</feature>
<feature type="binding site" evidence="13">
    <location>
        <position position="680"/>
    </location>
    <ligand>
        <name>Zn(2+)</name>
        <dbReference type="ChEBI" id="CHEBI:29105"/>
        <label>1</label>
        <note>catalytic</note>
    </ligand>
</feature>
<evidence type="ECO:0000256" key="9">
    <source>
        <dbReference type="ARBA" id="ARBA00022737"/>
    </source>
</evidence>
<keyword evidence="5 17" id="KW-0489">Methyltransferase</keyword>
<feature type="binding site" evidence="12">
    <location>
        <position position="576"/>
    </location>
    <ligand>
        <name>5-methyltetrahydropteroyltri-L-glutamate</name>
        <dbReference type="ChEBI" id="CHEBI:58207"/>
    </ligand>
</feature>
<evidence type="ECO:0000256" key="6">
    <source>
        <dbReference type="ARBA" id="ARBA00022605"/>
    </source>
</evidence>
<keyword evidence="6" id="KW-0028">Amino-acid biosynthesis</keyword>
<comment type="pathway">
    <text evidence="2">Amino-acid biosynthesis; L-methionine biosynthesis via de novo pathway; L-methionine from L-homocysteine (MetE route): step 1/1.</text>
</comment>
<dbReference type="GO" id="GO:0008270">
    <property type="term" value="F:zinc ion binding"/>
    <property type="evidence" value="ECO:0007669"/>
    <property type="project" value="InterPro"/>
</dbReference>
<feature type="binding site" evidence="12">
    <location>
        <position position="614"/>
    </location>
    <ligand>
        <name>L-methionine</name>
        <dbReference type="ChEBI" id="CHEBI:57844"/>
    </ligand>
</feature>
<dbReference type="OMA" id="KVMKGML"/>
<evidence type="ECO:0000256" key="8">
    <source>
        <dbReference type="ARBA" id="ARBA00022723"/>
    </source>
</evidence>
<dbReference type="InterPro" id="IPR006276">
    <property type="entry name" value="Cobalamin-indep_Met_synthase"/>
</dbReference>
<evidence type="ECO:0000256" key="14">
    <source>
        <dbReference type="PIRSR" id="PIRSR000382-3"/>
    </source>
</evidence>
<dbReference type="InterPro" id="IPR038071">
    <property type="entry name" value="UROD/MetE-like_sf"/>
</dbReference>
<dbReference type="Gene3D" id="3.20.20.210">
    <property type="match status" value="2"/>
</dbReference>
<feature type="binding site" evidence="13">
    <location>
        <position position="741"/>
    </location>
    <ligand>
        <name>Zn(2+)</name>
        <dbReference type="ChEBI" id="CHEBI:29105"/>
        <label>1</label>
        <note>catalytic</note>
    </ligand>
</feature>
<dbReference type="InterPro" id="IPR002629">
    <property type="entry name" value="Met_Synth_C/arc"/>
</dbReference>
<dbReference type="Proteomes" id="UP000250245">
    <property type="component" value="Unassembled WGS sequence"/>
</dbReference>
<evidence type="ECO:0000259" key="16">
    <source>
        <dbReference type="Pfam" id="PF08267"/>
    </source>
</evidence>
<feature type="binding site" evidence="12">
    <location>
        <begin position="446"/>
        <end position="448"/>
    </location>
    <ligand>
        <name>L-methionine</name>
        <dbReference type="ChEBI" id="CHEBI:57844"/>
    </ligand>
</feature>
<dbReference type="GO" id="GO:0003871">
    <property type="term" value="F:5-methyltetrahydropteroyltriglutamate-homocysteine S-methyltransferase activity"/>
    <property type="evidence" value="ECO:0007669"/>
    <property type="project" value="UniProtKB-EC"/>
</dbReference>
<evidence type="ECO:0000256" key="12">
    <source>
        <dbReference type="PIRSR" id="PIRSR000382-1"/>
    </source>
</evidence>
<name>A0A2X2Y6L7_9ACTO</name>
<dbReference type="NCBIfam" id="NF003556">
    <property type="entry name" value="PRK05222.1"/>
    <property type="match status" value="1"/>
</dbReference>
<dbReference type="GO" id="GO:0009086">
    <property type="term" value="P:methionine biosynthetic process"/>
    <property type="evidence" value="ECO:0007669"/>
    <property type="project" value="UniProtKB-KW"/>
</dbReference>
<dbReference type="Pfam" id="PF01717">
    <property type="entry name" value="Meth_synt_2"/>
    <property type="match status" value="1"/>
</dbReference>
<dbReference type="GO" id="GO:0032259">
    <property type="term" value="P:methylation"/>
    <property type="evidence" value="ECO:0007669"/>
    <property type="project" value="UniProtKB-KW"/>
</dbReference>
<evidence type="ECO:0000256" key="13">
    <source>
        <dbReference type="PIRSR" id="PIRSR000382-2"/>
    </source>
</evidence>